<name>A0ABV7PAU4_9PSEU</name>
<gene>
    <name evidence="1" type="ORF">ACFOSH_43135</name>
</gene>
<evidence type="ECO:0000313" key="2">
    <source>
        <dbReference type="Proteomes" id="UP001595645"/>
    </source>
</evidence>
<keyword evidence="2" id="KW-1185">Reference proteome</keyword>
<dbReference type="EMBL" id="JBHRWK010000155">
    <property type="protein sequence ID" value="MFC3456259.1"/>
    <property type="molecule type" value="Genomic_DNA"/>
</dbReference>
<sequence>MTENFRLDVEALEQVALKLGGAEECFAAALGELNVQLAGADGCWGDDEIGKAFEKKYCGSAEQSQVSAVELGEVTARVPSVLRTAAERFIDVDQASARKIDQALAEEFHN</sequence>
<evidence type="ECO:0008006" key="3">
    <source>
        <dbReference type="Google" id="ProtNLM"/>
    </source>
</evidence>
<evidence type="ECO:0000313" key="1">
    <source>
        <dbReference type="EMBL" id="MFC3456259.1"/>
    </source>
</evidence>
<proteinExistence type="predicted"/>
<accession>A0ABV7PAU4</accession>
<dbReference type="RefSeq" id="WP_378247450.1">
    <property type="nucleotide sequence ID" value="NZ_JBHRWK010000155.1"/>
</dbReference>
<comment type="caution">
    <text evidence="1">The sequence shown here is derived from an EMBL/GenBank/DDBJ whole genome shotgun (WGS) entry which is preliminary data.</text>
</comment>
<organism evidence="1 2">
    <name type="scientific">Amycolatopsis speibonae</name>
    <dbReference type="NCBI Taxonomy" id="1450224"/>
    <lineage>
        <taxon>Bacteria</taxon>
        <taxon>Bacillati</taxon>
        <taxon>Actinomycetota</taxon>
        <taxon>Actinomycetes</taxon>
        <taxon>Pseudonocardiales</taxon>
        <taxon>Pseudonocardiaceae</taxon>
        <taxon>Amycolatopsis</taxon>
    </lineage>
</organism>
<dbReference type="Gene3D" id="1.10.287.1060">
    <property type="entry name" value="ESAT-6-like"/>
    <property type="match status" value="1"/>
</dbReference>
<protein>
    <recommendedName>
        <fullName evidence="3">PE domain-containing protein</fullName>
    </recommendedName>
</protein>
<dbReference type="Proteomes" id="UP001595645">
    <property type="component" value="Unassembled WGS sequence"/>
</dbReference>
<reference evidence="2" key="1">
    <citation type="journal article" date="2019" name="Int. J. Syst. Evol. Microbiol.">
        <title>The Global Catalogue of Microorganisms (GCM) 10K type strain sequencing project: providing services to taxonomists for standard genome sequencing and annotation.</title>
        <authorList>
            <consortium name="The Broad Institute Genomics Platform"/>
            <consortium name="The Broad Institute Genome Sequencing Center for Infectious Disease"/>
            <person name="Wu L."/>
            <person name="Ma J."/>
        </authorList>
    </citation>
    <scope>NUCLEOTIDE SEQUENCE [LARGE SCALE GENOMIC DNA]</scope>
    <source>
        <strain evidence="2">CGMCC 4.7676</strain>
    </source>
</reference>